<feature type="region of interest" description="Disordered" evidence="8">
    <location>
        <begin position="760"/>
        <end position="806"/>
    </location>
</feature>
<keyword evidence="6" id="KW-0406">Ion transport</keyword>
<dbReference type="Pfam" id="PF25539">
    <property type="entry name" value="Bestrophin_2"/>
    <property type="match status" value="4"/>
</dbReference>
<keyword evidence="3" id="KW-1003">Cell membrane</keyword>
<dbReference type="PANTHER" id="PTHR33281:SF19">
    <property type="entry name" value="VOLTAGE-DEPENDENT ANION CHANNEL-FORMING PROTEIN YNEE"/>
    <property type="match status" value="1"/>
</dbReference>
<evidence type="ECO:0000256" key="4">
    <source>
        <dbReference type="ARBA" id="ARBA00022692"/>
    </source>
</evidence>
<evidence type="ECO:0000256" key="3">
    <source>
        <dbReference type="ARBA" id="ARBA00022475"/>
    </source>
</evidence>
<feature type="region of interest" description="Disordered" evidence="8">
    <location>
        <begin position="656"/>
        <end position="682"/>
    </location>
</feature>
<dbReference type="GO" id="GO:0005254">
    <property type="term" value="F:chloride channel activity"/>
    <property type="evidence" value="ECO:0007669"/>
    <property type="project" value="InterPro"/>
</dbReference>
<dbReference type="InterPro" id="IPR044669">
    <property type="entry name" value="YneE/VCCN1/2-like"/>
</dbReference>
<feature type="transmembrane region" description="Helical" evidence="9">
    <location>
        <begin position="71"/>
        <end position="91"/>
    </location>
</feature>
<feature type="transmembrane region" description="Helical" evidence="9">
    <location>
        <begin position="374"/>
        <end position="393"/>
    </location>
</feature>
<evidence type="ECO:0000259" key="10">
    <source>
        <dbReference type="Pfam" id="PF16761"/>
    </source>
</evidence>
<feature type="transmembrane region" description="Helical" evidence="9">
    <location>
        <begin position="42"/>
        <end position="65"/>
    </location>
</feature>
<evidence type="ECO:0000256" key="7">
    <source>
        <dbReference type="ARBA" id="ARBA00023136"/>
    </source>
</evidence>
<dbReference type="PANTHER" id="PTHR33281">
    <property type="entry name" value="UPF0187 PROTEIN YNEE"/>
    <property type="match status" value="1"/>
</dbReference>
<dbReference type="OrthoDB" id="1368at2759"/>
<evidence type="ECO:0000256" key="5">
    <source>
        <dbReference type="ARBA" id="ARBA00022989"/>
    </source>
</evidence>
<feature type="compositionally biased region" description="Basic residues" evidence="8">
    <location>
        <begin position="656"/>
        <end position="665"/>
    </location>
</feature>
<name>A0A9Q5HZ02_SANBA</name>
<feature type="transmembrane region" description="Helical" evidence="9">
    <location>
        <begin position="399"/>
        <end position="420"/>
    </location>
</feature>
<keyword evidence="12" id="KW-1185">Reference proteome</keyword>
<feature type="domain" description="Cryptic loci regulator 2 N-terminal" evidence="10">
    <location>
        <begin position="1037"/>
        <end position="1097"/>
    </location>
</feature>
<keyword evidence="2" id="KW-0813">Transport</keyword>
<feature type="transmembrane region" description="Helical" evidence="9">
    <location>
        <begin position="492"/>
        <end position="517"/>
    </location>
</feature>
<evidence type="ECO:0000313" key="11">
    <source>
        <dbReference type="EMBL" id="OCB88630.1"/>
    </source>
</evidence>
<comment type="subcellular location">
    <subcellularLocation>
        <location evidence="1">Cell membrane</location>
        <topology evidence="1">Multi-pass membrane protein</topology>
    </subcellularLocation>
</comment>
<dbReference type="AlphaFoldDB" id="A0A9Q5HZ02"/>
<evidence type="ECO:0000256" key="6">
    <source>
        <dbReference type="ARBA" id="ARBA00023065"/>
    </source>
</evidence>
<feature type="transmembrane region" description="Helical" evidence="9">
    <location>
        <begin position="523"/>
        <end position="545"/>
    </location>
</feature>
<accession>A0A9Q5HZ02</accession>
<evidence type="ECO:0000256" key="1">
    <source>
        <dbReference type="ARBA" id="ARBA00004651"/>
    </source>
</evidence>
<proteinExistence type="predicted"/>
<gene>
    <name evidence="11" type="ORF">A7U60_g4228</name>
</gene>
<comment type="caution">
    <text evidence="11">The sequence shown here is derived from an EMBL/GenBank/DDBJ whole genome shotgun (WGS) entry which is preliminary data.</text>
</comment>
<reference evidence="11" key="1">
    <citation type="submission" date="2016-06" db="EMBL/GenBank/DDBJ databases">
        <title>Draft Genome sequence of the fungus Inonotus baumii.</title>
        <authorList>
            <person name="Zhu H."/>
            <person name="Lin W."/>
        </authorList>
    </citation>
    <scope>NUCLEOTIDE SEQUENCE</scope>
    <source>
        <strain evidence="11">821</strain>
    </source>
</reference>
<dbReference type="GO" id="GO:0005886">
    <property type="term" value="C:plasma membrane"/>
    <property type="evidence" value="ECO:0007669"/>
    <property type="project" value="UniProtKB-SubCell"/>
</dbReference>
<keyword evidence="5 9" id="KW-1133">Transmembrane helix</keyword>
<feature type="region of interest" description="Disordered" evidence="8">
    <location>
        <begin position="223"/>
        <end position="252"/>
    </location>
</feature>
<evidence type="ECO:0000256" key="8">
    <source>
        <dbReference type="SAM" id="MobiDB-lite"/>
    </source>
</evidence>
<evidence type="ECO:0000313" key="12">
    <source>
        <dbReference type="Proteomes" id="UP000757232"/>
    </source>
</evidence>
<dbReference type="Pfam" id="PF16761">
    <property type="entry name" value="Clr2_transil"/>
    <property type="match status" value="1"/>
</dbReference>
<feature type="compositionally biased region" description="Low complexity" evidence="8">
    <location>
        <begin position="230"/>
        <end position="251"/>
    </location>
</feature>
<sequence>MFRRSTLMNETLLPASDPHQKGDRNHTIHPDVYSWTFGRGSVIWIIWPAVLLHTIFAIVVTSIHLSTQISLTIPSILTTVLGVVIGFVISYRTSSGYDRYWLGRVSWSDIIKNSRTLSRLIWIHVPLRLDKDSPGELNQAEKCMQEKQLALDLIEGFAVAVKHHLRGEMGIYYEDLYPLVEPLHEHLKQDERHHGTNNGKAPSDRSCPYILTISLDPEASSINEEQPLQGESCSSCSGSSESKTPALLPAAPKHPPRPKILIELIPFASLLHTLAISLKRNERKTAEFVVNANPDNELQSKFAGSSGRKFRPLVAGGGKNIPLQILHCLSEWFSTLEARDTVPMNALAGMYTCLLTFEDNLTALERILTTPLPFVYSAQILQCVWLYLFLLPFQIVDEFGWYTIPAVTIAAFLFLGFLAAAEELEQPFGYDEASKKRSSTGHVLLPASDTSARDAAKPLLLHKDVGSWTFGRGTVVSLAIHWLLDLDISLDVALFQVWTIWPAVLLHTAFAAAVTSVSLTTQFYLAVPPVLITVLGVVIGFVIAYRASSGYWTGRCCWGDIIKTSRTMSRLVWIHVPIRIDKASPSHDLELAERCMNEKRLSLDMVEGTTFEVPNFIANEANSSHEPYEQSVIGEVGIYYEDLYHLVRPLHKHTRSQKIRQHHVRHEQDGINGRSSSVSPSSLIASPQYESTWSPDPIIPAINEYGTFGRSSSSVCSSVDEFERPFLFPSAPKQPTRSKILTELVPFSSFFSSLTSNLRRRRREKPAESGGGGSIRQDEDGEDDAKERLERKRRYTGPSGRKFRPKVAGGGMNVPLEILQCLSEWLATLDERGVVSALERILTTPLPFVYSAHIRQCVWLYLFLLPFQLVQQFGWYTIPGVGIAAFFYIGFLAAGEEIEQPFGYDENDLDLDLFCREIIHADIKTLKKAHNSNVLPLRSGVEFGPVGLHQPDTLMPNPYKSKEPNKIKVTLGPTPTIELLDSDCDGRIYETVLSGKRILTRAPEDHKRYWHEMVGTFLRNELGLCPELPRPTVFWFKFPKNYELYGSMRPDGAWDYYLLGFYKDNSIEKFDSPANFVMHAKWLAYGRPPNCCECKPCSETPQREISARLTLGGAKISIPRDDVTSTRTQAVRASK</sequence>
<keyword evidence="4 9" id="KW-0812">Transmembrane</keyword>
<feature type="transmembrane region" description="Helical" evidence="9">
    <location>
        <begin position="873"/>
        <end position="894"/>
    </location>
</feature>
<feature type="compositionally biased region" description="Basic residues" evidence="8">
    <location>
        <begin position="791"/>
        <end position="805"/>
    </location>
</feature>
<evidence type="ECO:0000256" key="2">
    <source>
        <dbReference type="ARBA" id="ARBA00022448"/>
    </source>
</evidence>
<dbReference type="Proteomes" id="UP000757232">
    <property type="component" value="Unassembled WGS sequence"/>
</dbReference>
<dbReference type="EMBL" id="LNZH02000175">
    <property type="protein sequence ID" value="OCB88630.1"/>
    <property type="molecule type" value="Genomic_DNA"/>
</dbReference>
<dbReference type="InterPro" id="IPR031915">
    <property type="entry name" value="Clr2_N"/>
</dbReference>
<keyword evidence="7 9" id="KW-0472">Membrane</keyword>
<organism evidence="11 12">
    <name type="scientific">Sanghuangporus baumii</name>
    <name type="common">Phellinus baumii</name>
    <dbReference type="NCBI Taxonomy" id="108892"/>
    <lineage>
        <taxon>Eukaryota</taxon>
        <taxon>Fungi</taxon>
        <taxon>Dikarya</taxon>
        <taxon>Basidiomycota</taxon>
        <taxon>Agaricomycotina</taxon>
        <taxon>Agaricomycetes</taxon>
        <taxon>Hymenochaetales</taxon>
        <taxon>Hymenochaetaceae</taxon>
        <taxon>Sanghuangporus</taxon>
    </lineage>
</organism>
<evidence type="ECO:0000256" key="9">
    <source>
        <dbReference type="SAM" id="Phobius"/>
    </source>
</evidence>
<protein>
    <recommendedName>
        <fullName evidence="10">Cryptic loci regulator 2 N-terminal domain-containing protein</fullName>
    </recommendedName>
</protein>